<dbReference type="GO" id="GO:0046872">
    <property type="term" value="F:metal ion binding"/>
    <property type="evidence" value="ECO:0007669"/>
    <property type="project" value="InterPro"/>
</dbReference>
<feature type="signal peptide" evidence="1">
    <location>
        <begin position="1"/>
        <end position="24"/>
    </location>
</feature>
<dbReference type="AlphaFoldDB" id="A0A4Q9RBZ1"/>
<dbReference type="GO" id="GO:0030001">
    <property type="term" value="P:metal ion transport"/>
    <property type="evidence" value="ECO:0007669"/>
    <property type="project" value="InterPro"/>
</dbReference>
<name>A0A4Q9RBZ1_9GAMM</name>
<dbReference type="Pfam" id="PF01297">
    <property type="entry name" value="ZnuA"/>
    <property type="match status" value="1"/>
</dbReference>
<dbReference type="Gene3D" id="3.40.50.1980">
    <property type="entry name" value="Nitrogenase molybdenum iron protein domain"/>
    <property type="match status" value="1"/>
</dbReference>
<evidence type="ECO:0000256" key="1">
    <source>
        <dbReference type="SAM" id="SignalP"/>
    </source>
</evidence>
<dbReference type="InterPro" id="IPR050492">
    <property type="entry name" value="Bact_metal-bind_prot9"/>
</dbReference>
<comment type="caution">
    <text evidence="2">The sequence shown here is derived from an EMBL/GenBank/DDBJ whole genome shotgun (WGS) entry which is preliminary data.</text>
</comment>
<dbReference type="PANTHER" id="PTHR42953">
    <property type="entry name" value="HIGH-AFFINITY ZINC UPTAKE SYSTEM PROTEIN ZNUA-RELATED"/>
    <property type="match status" value="1"/>
</dbReference>
<evidence type="ECO:0000313" key="2">
    <source>
        <dbReference type="EMBL" id="TBU98298.1"/>
    </source>
</evidence>
<dbReference type="OrthoDB" id="6104586at2"/>
<dbReference type="Proteomes" id="UP000292639">
    <property type="component" value="Unassembled WGS sequence"/>
</dbReference>
<dbReference type="InterPro" id="IPR006127">
    <property type="entry name" value="ZnuA-like"/>
</dbReference>
<feature type="chain" id="PRO_5020390973" evidence="1">
    <location>
        <begin position="25"/>
        <end position="301"/>
    </location>
</feature>
<accession>A0A4Q9RBZ1</accession>
<evidence type="ECO:0000313" key="3">
    <source>
        <dbReference type="Proteomes" id="UP000292639"/>
    </source>
</evidence>
<reference evidence="2 3" key="1">
    <citation type="submission" date="2018-06" db="EMBL/GenBank/DDBJ databases">
        <title>Three novel Pseudomonas species isolated from symptomatic oak.</title>
        <authorList>
            <person name="Bueno-Gonzalez V."/>
            <person name="Brady C."/>
        </authorList>
    </citation>
    <scope>NUCLEOTIDE SEQUENCE [LARGE SCALE GENOMIC DNA]</scope>
    <source>
        <strain evidence="2 3">P17C</strain>
    </source>
</reference>
<protein>
    <submittedName>
        <fullName evidence="2">Metal ABC transporter substrate-binding protein</fullName>
    </submittedName>
</protein>
<keyword evidence="1" id="KW-0732">Signal</keyword>
<proteinExistence type="predicted"/>
<dbReference type="EMBL" id="QJUP01000005">
    <property type="protein sequence ID" value="TBU98298.1"/>
    <property type="molecule type" value="Genomic_DNA"/>
</dbReference>
<dbReference type="RefSeq" id="WP_131187548.1">
    <property type="nucleotide sequence ID" value="NZ_QJUP01000005.1"/>
</dbReference>
<gene>
    <name evidence="2" type="ORF">DNJ96_05790</name>
</gene>
<sequence>MNLKLQHFALALALAGLPLHHLQAASAPASTEKVSVLAALPITHGLAERLLAGTQVELQRAAPANVPGPRQIAYFNGRGAASLDKLAQEADAVIALRSLWEEDPLYPMARRSNIRIVEIDAARPVDGALPGIATQQDSAEDALGSQPWLSIGNMGRMADVIAADLVRLAPAAAPRIESNLAALKQRLLKLNAGSEQALAKVDNVTVGSLSERLNYLLSGLNLDLLPLEIPETRQWPVEALEALSATLEENDVALVLHHSQPPKEVAEAIAAGGSRLLVLQEQQDPVAALEQDVQQIIEALQ</sequence>
<dbReference type="SUPFAM" id="SSF53807">
    <property type="entry name" value="Helical backbone' metal receptor"/>
    <property type="match status" value="1"/>
</dbReference>
<keyword evidence="3" id="KW-1185">Reference proteome</keyword>
<dbReference type="PANTHER" id="PTHR42953:SF4">
    <property type="entry name" value="METAL ABC TRANSPORTER SUBSTRATE-BINDING PROTEIN"/>
    <property type="match status" value="1"/>
</dbReference>
<organism evidence="2 3">
    <name type="scientific">Stutzerimonas kirkiae</name>
    <dbReference type="NCBI Taxonomy" id="2211392"/>
    <lineage>
        <taxon>Bacteria</taxon>
        <taxon>Pseudomonadati</taxon>
        <taxon>Pseudomonadota</taxon>
        <taxon>Gammaproteobacteria</taxon>
        <taxon>Pseudomonadales</taxon>
        <taxon>Pseudomonadaceae</taxon>
        <taxon>Stutzerimonas</taxon>
    </lineage>
</organism>